<keyword evidence="8" id="KW-0902">Two-component regulatory system</keyword>
<dbReference type="Gene3D" id="1.10.287.130">
    <property type="match status" value="1"/>
</dbReference>
<evidence type="ECO:0000256" key="3">
    <source>
        <dbReference type="ARBA" id="ARBA00022553"/>
    </source>
</evidence>
<reference evidence="11 12" key="1">
    <citation type="journal article" date="2011" name="Stand. Genomic Sci.">
        <title>Complete genome sequence of Isosphaera pallida type strain (IS1B).</title>
        <authorList>
            <consortium name="US DOE Joint Genome Institute (JGI-PGF)"/>
            <person name="Goker M."/>
            <person name="Cleland D."/>
            <person name="Saunders E."/>
            <person name="Lapidus A."/>
            <person name="Nolan M."/>
            <person name="Lucas S."/>
            <person name="Hammon N."/>
            <person name="Deshpande S."/>
            <person name="Cheng J.F."/>
            <person name="Tapia R."/>
            <person name="Han C."/>
            <person name="Goodwin L."/>
            <person name="Pitluck S."/>
            <person name="Liolios K."/>
            <person name="Pagani I."/>
            <person name="Ivanova N."/>
            <person name="Mavromatis K."/>
            <person name="Pati A."/>
            <person name="Chen A."/>
            <person name="Palaniappan K."/>
            <person name="Land M."/>
            <person name="Hauser L."/>
            <person name="Chang Y.J."/>
            <person name="Jeffries C.D."/>
            <person name="Detter J.C."/>
            <person name="Beck B."/>
            <person name="Woyke T."/>
            <person name="Bristow J."/>
            <person name="Eisen J.A."/>
            <person name="Markowitz V."/>
            <person name="Hugenholtz P."/>
            <person name="Kyrpides N.C."/>
            <person name="Klenk H.P."/>
        </authorList>
    </citation>
    <scope>NUCLEOTIDE SEQUENCE [LARGE SCALE GENOMIC DNA]</scope>
    <source>
        <strain evidence="12">ATCC 43644 / DSM 9630 / IS1B</strain>
    </source>
</reference>
<evidence type="ECO:0000256" key="4">
    <source>
        <dbReference type="ARBA" id="ARBA00022679"/>
    </source>
</evidence>
<dbReference type="GO" id="GO:0007234">
    <property type="term" value="P:osmosensory signaling via phosphorelay pathway"/>
    <property type="evidence" value="ECO:0007669"/>
    <property type="project" value="TreeGrafter"/>
</dbReference>
<evidence type="ECO:0000313" key="12">
    <source>
        <dbReference type="Proteomes" id="UP000008631"/>
    </source>
</evidence>
<dbReference type="Gene3D" id="3.30.565.10">
    <property type="entry name" value="Histidine kinase-like ATPase, C-terminal domain"/>
    <property type="match status" value="1"/>
</dbReference>
<dbReference type="SUPFAM" id="SSF55874">
    <property type="entry name" value="ATPase domain of HSP90 chaperone/DNA topoisomerase II/histidine kinase"/>
    <property type="match status" value="1"/>
</dbReference>
<dbReference type="PANTHER" id="PTHR42878:SF7">
    <property type="entry name" value="SENSOR HISTIDINE KINASE GLRK"/>
    <property type="match status" value="1"/>
</dbReference>
<dbReference type="OrthoDB" id="239518at2"/>
<dbReference type="eggNOG" id="COG4191">
    <property type="taxonomic scope" value="Bacteria"/>
</dbReference>
<dbReference type="InterPro" id="IPR050351">
    <property type="entry name" value="BphY/WalK/GraS-like"/>
</dbReference>
<dbReference type="RefSeq" id="WP_013564804.1">
    <property type="nucleotide sequence ID" value="NC_014962.1"/>
</dbReference>
<comment type="catalytic activity">
    <reaction evidence="1">
        <text>ATP + protein L-histidine = ADP + protein N-phospho-L-histidine.</text>
        <dbReference type="EC" id="2.7.13.3"/>
    </reaction>
</comment>
<dbReference type="InterPro" id="IPR036097">
    <property type="entry name" value="HisK_dim/P_sf"/>
</dbReference>
<dbReference type="SMART" id="SM00388">
    <property type="entry name" value="HisKA"/>
    <property type="match status" value="1"/>
</dbReference>
<organism evidence="11 12">
    <name type="scientific">Isosphaera pallida (strain ATCC 43644 / DSM 9630 / IS1B)</name>
    <dbReference type="NCBI Taxonomy" id="575540"/>
    <lineage>
        <taxon>Bacteria</taxon>
        <taxon>Pseudomonadati</taxon>
        <taxon>Planctomycetota</taxon>
        <taxon>Planctomycetia</taxon>
        <taxon>Isosphaerales</taxon>
        <taxon>Isosphaeraceae</taxon>
        <taxon>Isosphaera</taxon>
    </lineage>
</organism>
<dbReference type="PRINTS" id="PR00344">
    <property type="entry name" value="BCTRLSENSOR"/>
</dbReference>
<dbReference type="Proteomes" id="UP000008631">
    <property type="component" value="Chromosome"/>
</dbReference>
<keyword evidence="3" id="KW-0597">Phosphoprotein</keyword>
<dbReference type="PROSITE" id="PS50109">
    <property type="entry name" value="HIS_KIN"/>
    <property type="match status" value="1"/>
</dbReference>
<dbReference type="Pfam" id="PF02518">
    <property type="entry name" value="HATPase_c"/>
    <property type="match status" value="1"/>
</dbReference>
<dbReference type="GO" id="GO:0000156">
    <property type="term" value="F:phosphorelay response regulator activity"/>
    <property type="evidence" value="ECO:0007669"/>
    <property type="project" value="TreeGrafter"/>
</dbReference>
<dbReference type="SUPFAM" id="SSF47384">
    <property type="entry name" value="Homodimeric domain of signal transducing histidine kinase"/>
    <property type="match status" value="1"/>
</dbReference>
<keyword evidence="4" id="KW-0808">Transferase</keyword>
<evidence type="ECO:0000256" key="1">
    <source>
        <dbReference type="ARBA" id="ARBA00000085"/>
    </source>
</evidence>
<keyword evidence="7" id="KW-0067">ATP-binding</keyword>
<sequence length="692" mass="76326">MIVPSLRRDPPPDLPSLRERLERLEGLPLRPHTARRLIDAGWLDPDFDPLAVSSPDQVLSGVDDDPAVALDRLRGRPELGQPLRLLAERPWWIAPSSRAAQRALDRLFGVHHQVARAIDHEARQRGLDDNARRRWVDLAWVHRLGLWALAAVDPLWIVEWLGHADPHSRRLFERTTLGEDLGALGRRLAERWHAPSDLVEVAWLHDQPAVSAHALSLDHPDTLAAIRRAVAIAETQGAGFFQVAPIQSARSTETPDDTSHHELMVWIDPTVTAGEVGAVNLAARCRLRQWVADQGLAWLSVAAESLEWADQARGPDDFLRVLAPRLNGLPGVRAIQIVARSEEDATNPPAPDSLPPPCRAASGETLAGTPRQRLVAWLDDFHTLNARRESNPPASSLVHLAIEPARRVWRTILQILLQRDRERRLLDQVLESSAVTVVSSLDAGSGSSQADAVAQASAPAIRSARFEALAEFAAGAGHELNNPLAVIQGRAQVLAMRFKTKHPDVAESLDIIVRQARRAHRMIRDLMFVARPPAPRIQSCRPDELAARVVEDLASEAKSRRVELRLVRAVMPPARLESDPDALRHLAEILLRNALEAAPESSVVEFLTASRPDELDWTIRDQGPGLDPRDLDSLLDPFRCGRQAGRGLGLGLPRAARILGQLQGQWHWTTAPGQGVAIHLLIPSAPPPRNLQ</sequence>
<dbReference type="EC" id="2.7.13.3" evidence="2"/>
<dbReference type="PANTHER" id="PTHR42878">
    <property type="entry name" value="TWO-COMPONENT HISTIDINE KINASE"/>
    <property type="match status" value="1"/>
</dbReference>
<accession>E8R2L6</accession>
<evidence type="ECO:0000313" key="11">
    <source>
        <dbReference type="EMBL" id="ADV62516.1"/>
    </source>
</evidence>
<dbReference type="HOGENOM" id="CLU_397818_0_0_0"/>
<dbReference type="GO" id="GO:0005524">
    <property type="term" value="F:ATP binding"/>
    <property type="evidence" value="ECO:0007669"/>
    <property type="project" value="UniProtKB-KW"/>
</dbReference>
<evidence type="ECO:0000256" key="2">
    <source>
        <dbReference type="ARBA" id="ARBA00012438"/>
    </source>
</evidence>
<dbReference type="SMART" id="SM00387">
    <property type="entry name" value="HATPase_c"/>
    <property type="match status" value="1"/>
</dbReference>
<dbReference type="InterPro" id="IPR003661">
    <property type="entry name" value="HisK_dim/P_dom"/>
</dbReference>
<dbReference type="InParanoid" id="E8R2L6"/>
<dbReference type="GO" id="GO:0030295">
    <property type="term" value="F:protein kinase activator activity"/>
    <property type="evidence" value="ECO:0007669"/>
    <property type="project" value="TreeGrafter"/>
</dbReference>
<dbReference type="InterPro" id="IPR004358">
    <property type="entry name" value="Sig_transdc_His_kin-like_C"/>
</dbReference>
<dbReference type="InterPro" id="IPR005467">
    <property type="entry name" value="His_kinase_dom"/>
</dbReference>
<feature type="region of interest" description="Disordered" evidence="9">
    <location>
        <begin position="341"/>
        <end position="365"/>
    </location>
</feature>
<dbReference type="KEGG" id="ipa:Isop_1936"/>
<dbReference type="AlphaFoldDB" id="E8R2L6"/>
<dbReference type="InterPro" id="IPR003594">
    <property type="entry name" value="HATPase_dom"/>
</dbReference>
<evidence type="ECO:0000256" key="9">
    <source>
        <dbReference type="SAM" id="MobiDB-lite"/>
    </source>
</evidence>
<dbReference type="SUPFAM" id="SSF109604">
    <property type="entry name" value="HD-domain/PDEase-like"/>
    <property type="match status" value="1"/>
</dbReference>
<evidence type="ECO:0000256" key="6">
    <source>
        <dbReference type="ARBA" id="ARBA00022777"/>
    </source>
</evidence>
<dbReference type="Pfam" id="PF00512">
    <property type="entry name" value="HisKA"/>
    <property type="match status" value="1"/>
</dbReference>
<dbReference type="STRING" id="575540.Isop_1936"/>
<evidence type="ECO:0000256" key="5">
    <source>
        <dbReference type="ARBA" id="ARBA00022741"/>
    </source>
</evidence>
<evidence type="ECO:0000256" key="8">
    <source>
        <dbReference type="ARBA" id="ARBA00023012"/>
    </source>
</evidence>
<name>E8R2L6_ISOPI</name>
<keyword evidence="6 11" id="KW-0418">Kinase</keyword>
<dbReference type="Gene3D" id="1.10.3210.10">
    <property type="entry name" value="Hypothetical protein af1432"/>
    <property type="match status" value="1"/>
</dbReference>
<dbReference type="CDD" id="cd00075">
    <property type="entry name" value="HATPase"/>
    <property type="match status" value="1"/>
</dbReference>
<dbReference type="GO" id="GO:0000155">
    <property type="term" value="F:phosphorelay sensor kinase activity"/>
    <property type="evidence" value="ECO:0007669"/>
    <property type="project" value="InterPro"/>
</dbReference>
<gene>
    <name evidence="11" type="ordered locus">Isop_1936</name>
</gene>
<feature type="domain" description="Histidine kinase" evidence="10">
    <location>
        <begin position="475"/>
        <end position="686"/>
    </location>
</feature>
<feature type="compositionally biased region" description="Pro residues" evidence="9">
    <location>
        <begin position="348"/>
        <end position="358"/>
    </location>
</feature>
<evidence type="ECO:0000259" key="10">
    <source>
        <dbReference type="PROSITE" id="PS50109"/>
    </source>
</evidence>
<keyword evidence="12" id="KW-1185">Reference proteome</keyword>
<dbReference type="CDD" id="cd00082">
    <property type="entry name" value="HisKA"/>
    <property type="match status" value="1"/>
</dbReference>
<dbReference type="InterPro" id="IPR036890">
    <property type="entry name" value="HATPase_C_sf"/>
</dbReference>
<keyword evidence="5" id="KW-0547">Nucleotide-binding</keyword>
<protein>
    <recommendedName>
        <fullName evidence="2">histidine kinase</fullName>
        <ecNumber evidence="2">2.7.13.3</ecNumber>
    </recommendedName>
</protein>
<proteinExistence type="predicted"/>
<evidence type="ECO:0000256" key="7">
    <source>
        <dbReference type="ARBA" id="ARBA00022840"/>
    </source>
</evidence>
<dbReference type="EMBL" id="CP002353">
    <property type="protein sequence ID" value="ADV62516.1"/>
    <property type="molecule type" value="Genomic_DNA"/>
</dbReference>